<feature type="region of interest" description="Disordered" evidence="13">
    <location>
        <begin position="268"/>
        <end position="289"/>
    </location>
</feature>
<evidence type="ECO:0000256" key="6">
    <source>
        <dbReference type="ARBA" id="ARBA00023098"/>
    </source>
</evidence>
<comment type="subcellular location">
    <molecule>Phosphatidylserine decarboxylase 1 beta chain</molecule>
    <subcellularLocation>
        <location evidence="12">Mitochondrion inner membrane</location>
        <topology evidence="12">Single-pass membrane protein</topology>
        <orientation evidence="12">Intermembrane side</orientation>
    </subcellularLocation>
</comment>
<dbReference type="UniPathway" id="UPA00558">
    <property type="reaction ID" value="UER00616"/>
</dbReference>
<comment type="pathway">
    <text evidence="1">Lipid metabolism.</text>
</comment>
<keyword evidence="10 12" id="KW-1208">Phospholipid metabolism</keyword>
<gene>
    <name evidence="12" type="primary">PSD1</name>
    <name evidence="14" type="ORF">ASPGLDRAFT_42840</name>
</gene>
<keyword evidence="4 12" id="KW-0210">Decarboxylase</keyword>
<dbReference type="InterPro" id="IPR003817">
    <property type="entry name" value="PS_Dcarbxylase"/>
</dbReference>
<comment type="cofactor">
    <cofactor evidence="12">
        <name>pyruvate</name>
        <dbReference type="ChEBI" id="CHEBI:15361"/>
    </cofactor>
    <text evidence="12">Binds 1 pyruvoyl group covalently per subunit.</text>
</comment>
<dbReference type="EC" id="4.1.1.65" evidence="12"/>
<organism evidence="14 15">
    <name type="scientific">Aspergillus glaucus CBS 516.65</name>
    <dbReference type="NCBI Taxonomy" id="1160497"/>
    <lineage>
        <taxon>Eukaryota</taxon>
        <taxon>Fungi</taxon>
        <taxon>Dikarya</taxon>
        <taxon>Ascomycota</taxon>
        <taxon>Pezizomycotina</taxon>
        <taxon>Eurotiomycetes</taxon>
        <taxon>Eurotiomycetidae</taxon>
        <taxon>Eurotiales</taxon>
        <taxon>Aspergillaceae</taxon>
        <taxon>Aspergillus</taxon>
        <taxon>Aspergillus subgen. Aspergillus</taxon>
    </lineage>
</organism>
<dbReference type="HAMAP" id="MF_03208">
    <property type="entry name" value="PS_decarb_PSD_B_type1_euk"/>
    <property type="match status" value="1"/>
</dbReference>
<dbReference type="OrthoDB" id="4330at2759"/>
<comment type="function">
    <text evidence="12">Catalyzes the formation of phosphatidylethanolamine (PtdEtn) from phosphatidylserine (PtdSer). Plays a central role in phospholipid metabolism and in the interorganelle trafficking of phosphatidylserine.</text>
</comment>
<dbReference type="GO" id="GO:0005743">
    <property type="term" value="C:mitochondrial inner membrane"/>
    <property type="evidence" value="ECO:0007669"/>
    <property type="project" value="UniProtKB-SubCell"/>
</dbReference>
<evidence type="ECO:0000256" key="13">
    <source>
        <dbReference type="SAM" id="MobiDB-lite"/>
    </source>
</evidence>
<comment type="pathway">
    <text evidence="12">Phospholipid metabolism; phosphatidylethanolamine biosynthesis; phosphatidylethanolamine from CDP-diacylglycerol: step 2/2.</text>
</comment>
<feature type="chain" id="PRO_5023479329" description="Phosphatidylserine decarboxylase 1 alpha chain" evidence="12">
    <location>
        <begin position="506"/>
        <end position="558"/>
    </location>
</feature>
<dbReference type="AlphaFoldDB" id="A0A1L9VV59"/>
<dbReference type="Proteomes" id="UP000184300">
    <property type="component" value="Unassembled WGS sequence"/>
</dbReference>
<dbReference type="NCBIfam" id="TIGR00163">
    <property type="entry name" value="PS_decarb"/>
    <property type="match status" value="1"/>
</dbReference>
<evidence type="ECO:0000256" key="9">
    <source>
        <dbReference type="ARBA" id="ARBA00023239"/>
    </source>
</evidence>
<comment type="similarity">
    <text evidence="12">Belongs to the phosphatidylserine decarboxylase family. PSD-B subfamily. Eukaryotic type I sub-subfamily.</text>
</comment>
<comment type="catalytic activity">
    <reaction evidence="12">
        <text>a 1,2-diacyl-sn-glycero-3-phospho-L-serine + H(+) = a 1,2-diacyl-sn-glycero-3-phosphoethanolamine + CO2</text>
        <dbReference type="Rhea" id="RHEA:20828"/>
        <dbReference type="ChEBI" id="CHEBI:15378"/>
        <dbReference type="ChEBI" id="CHEBI:16526"/>
        <dbReference type="ChEBI" id="CHEBI:57262"/>
        <dbReference type="ChEBI" id="CHEBI:64612"/>
        <dbReference type="EC" id="4.1.1.65"/>
    </reaction>
</comment>
<dbReference type="EMBL" id="KV878890">
    <property type="protein sequence ID" value="OJJ87776.1"/>
    <property type="molecule type" value="Genomic_DNA"/>
</dbReference>
<evidence type="ECO:0000256" key="12">
    <source>
        <dbReference type="HAMAP-Rule" id="MF_03208"/>
    </source>
</evidence>
<evidence type="ECO:0000256" key="1">
    <source>
        <dbReference type="ARBA" id="ARBA00005189"/>
    </source>
</evidence>
<sequence>MAVCLIPCSTICRQKFARALFATFPHEGRTAVMDIVTFRATGQRRQGAKQYSSSSKNWRQYRHYHHEGHNYNESANRGFGSRLRSALRKTKVEWYPIPVGLGIGLLGLLQFYKSQRTERLRIEREESGEAWEFGKPPPRPRIRPSGPWQVQIMSTLPLKAISRLWGRFNELELPFWLRAPGFKLYSWAFGVNLDEVAEPDLRTYPNLAAFFYRKLKPGCRPLDADPRAILAPSDGRILQYGLIERGEVEQVKGVTYSLDALLGAATPSHADHSKKFTDHQSEPSPKDTADMASHEEFARVNGISYTLPTLLAGDQGGANKRTASLDASTSSKPTSEAQVKADLALGDGSSWYSPKPMSNNALFYVVIYLAPGDYHRFHSPVPWVVESRRHFAGELYSVSPYLQRHLPGLFTLNERVAFLGRWRWGFFSYTPVGATNVGSIKVNFDAELRTNSLTTDTAADLAAALAARRGEQFPGFVEATYRHASRTLAGHPLKRGEEMGGFQLGSSIVLVFEAPVGRRLSFDAGWKEGERQDGFNWCIEKGQTIKVGQKLGYVDVDE</sequence>
<feature type="compositionally biased region" description="Polar residues" evidence="13">
    <location>
        <begin position="321"/>
        <end position="337"/>
    </location>
</feature>
<reference evidence="15" key="1">
    <citation type="journal article" date="2017" name="Genome Biol.">
        <title>Comparative genomics reveals high biological diversity and specific adaptations in the industrially and medically important fungal genus Aspergillus.</title>
        <authorList>
            <person name="de Vries R.P."/>
            <person name="Riley R."/>
            <person name="Wiebenga A."/>
            <person name="Aguilar-Osorio G."/>
            <person name="Amillis S."/>
            <person name="Uchima C.A."/>
            <person name="Anderluh G."/>
            <person name="Asadollahi M."/>
            <person name="Askin M."/>
            <person name="Barry K."/>
            <person name="Battaglia E."/>
            <person name="Bayram O."/>
            <person name="Benocci T."/>
            <person name="Braus-Stromeyer S.A."/>
            <person name="Caldana C."/>
            <person name="Canovas D."/>
            <person name="Cerqueira G.C."/>
            <person name="Chen F."/>
            <person name="Chen W."/>
            <person name="Choi C."/>
            <person name="Clum A."/>
            <person name="Dos Santos R.A."/>
            <person name="Damasio A.R."/>
            <person name="Diallinas G."/>
            <person name="Emri T."/>
            <person name="Fekete E."/>
            <person name="Flipphi M."/>
            <person name="Freyberg S."/>
            <person name="Gallo A."/>
            <person name="Gournas C."/>
            <person name="Habgood R."/>
            <person name="Hainaut M."/>
            <person name="Harispe M.L."/>
            <person name="Henrissat B."/>
            <person name="Hilden K.S."/>
            <person name="Hope R."/>
            <person name="Hossain A."/>
            <person name="Karabika E."/>
            <person name="Karaffa L."/>
            <person name="Karanyi Z."/>
            <person name="Krasevec N."/>
            <person name="Kuo A."/>
            <person name="Kusch H."/>
            <person name="LaButti K."/>
            <person name="Lagendijk E.L."/>
            <person name="Lapidus A."/>
            <person name="Levasseur A."/>
            <person name="Lindquist E."/>
            <person name="Lipzen A."/>
            <person name="Logrieco A.F."/>
            <person name="MacCabe A."/>
            <person name="Maekelae M.R."/>
            <person name="Malavazi I."/>
            <person name="Melin P."/>
            <person name="Meyer V."/>
            <person name="Mielnichuk N."/>
            <person name="Miskei M."/>
            <person name="Molnar A.P."/>
            <person name="Mule G."/>
            <person name="Ngan C.Y."/>
            <person name="Orejas M."/>
            <person name="Orosz E."/>
            <person name="Ouedraogo J.P."/>
            <person name="Overkamp K.M."/>
            <person name="Park H.-S."/>
            <person name="Perrone G."/>
            <person name="Piumi F."/>
            <person name="Punt P.J."/>
            <person name="Ram A.F."/>
            <person name="Ramon A."/>
            <person name="Rauscher S."/>
            <person name="Record E."/>
            <person name="Riano-Pachon D.M."/>
            <person name="Robert V."/>
            <person name="Roehrig J."/>
            <person name="Ruller R."/>
            <person name="Salamov A."/>
            <person name="Salih N.S."/>
            <person name="Samson R.A."/>
            <person name="Sandor E."/>
            <person name="Sanguinetti M."/>
            <person name="Schuetze T."/>
            <person name="Sepcic K."/>
            <person name="Shelest E."/>
            <person name="Sherlock G."/>
            <person name="Sophianopoulou V."/>
            <person name="Squina F.M."/>
            <person name="Sun H."/>
            <person name="Susca A."/>
            <person name="Todd R.B."/>
            <person name="Tsang A."/>
            <person name="Unkles S.E."/>
            <person name="van de Wiele N."/>
            <person name="van Rossen-Uffink D."/>
            <person name="Oliveira J.V."/>
            <person name="Vesth T.C."/>
            <person name="Visser J."/>
            <person name="Yu J.-H."/>
            <person name="Zhou M."/>
            <person name="Andersen M.R."/>
            <person name="Archer D.B."/>
            <person name="Baker S.E."/>
            <person name="Benoit I."/>
            <person name="Brakhage A.A."/>
            <person name="Braus G.H."/>
            <person name="Fischer R."/>
            <person name="Frisvad J.C."/>
            <person name="Goldman G.H."/>
            <person name="Houbraken J."/>
            <person name="Oakley B."/>
            <person name="Pocsi I."/>
            <person name="Scazzocchio C."/>
            <person name="Seiboth B."/>
            <person name="vanKuyk P.A."/>
            <person name="Wortman J."/>
            <person name="Dyer P.S."/>
            <person name="Grigoriev I.V."/>
        </authorList>
    </citation>
    <scope>NUCLEOTIDE SEQUENCE [LARGE SCALE GENOMIC DNA]</scope>
    <source>
        <strain evidence="15">CBS 516.65</strain>
    </source>
</reference>
<evidence type="ECO:0000313" key="15">
    <source>
        <dbReference type="Proteomes" id="UP000184300"/>
    </source>
</evidence>
<dbReference type="VEuPathDB" id="FungiDB:ASPGLDRAFT_42840"/>
<keyword evidence="12" id="KW-0496">Mitochondrion</keyword>
<feature type="active site" description="Charge relay system; for autoendoproteolytic cleavage activity" evidence="12">
    <location>
        <position position="506"/>
    </location>
</feature>
<keyword evidence="2 12" id="KW-0444">Lipid biosynthesis</keyword>
<dbReference type="GO" id="GO:0006646">
    <property type="term" value="P:phosphatidylethanolamine biosynthetic process"/>
    <property type="evidence" value="ECO:0007669"/>
    <property type="project" value="UniProtKB-UniRule"/>
</dbReference>
<evidence type="ECO:0000256" key="3">
    <source>
        <dbReference type="ARBA" id="ARBA00022692"/>
    </source>
</evidence>
<evidence type="ECO:0000256" key="11">
    <source>
        <dbReference type="ARBA" id="ARBA00023317"/>
    </source>
</evidence>
<feature type="topological domain" description="Mitochondrial matrix" evidence="12">
    <location>
        <begin position="1"/>
        <end position="95"/>
    </location>
</feature>
<feature type="region of interest" description="Disordered" evidence="13">
    <location>
        <begin position="318"/>
        <end position="338"/>
    </location>
</feature>
<keyword evidence="5 12" id="KW-1133">Transmembrane helix</keyword>
<feature type="active site" description="Charge relay system; for autoendoproteolytic cleavage activity" evidence="12">
    <location>
        <position position="378"/>
    </location>
</feature>
<keyword evidence="11 12" id="KW-0670">Pyruvate</keyword>
<comment type="subcellular location">
    <molecule>Phosphatidylserine decarboxylase 1 alpha chain</molecule>
    <subcellularLocation>
        <location evidence="12">Mitochondrion inner membrane</location>
        <topology evidence="12">Peripheral membrane protein</topology>
        <orientation evidence="12">Intermembrane side</orientation>
    </subcellularLocation>
    <text evidence="12">Anchored to the mitochondrial inner membrane through its interaction with the integral membrane beta chain.</text>
</comment>
<feature type="compositionally biased region" description="Basic and acidic residues" evidence="13">
    <location>
        <begin position="269"/>
        <end position="289"/>
    </location>
</feature>
<evidence type="ECO:0000313" key="14">
    <source>
        <dbReference type="EMBL" id="OJJ87776.1"/>
    </source>
</evidence>
<dbReference type="PANTHER" id="PTHR10067:SF6">
    <property type="entry name" value="PHOSPHATIDYLSERINE DECARBOXYLASE PROENZYME, MITOCHONDRIAL"/>
    <property type="match status" value="1"/>
</dbReference>
<name>A0A1L9VV59_ASPGL</name>
<keyword evidence="9 12" id="KW-0456">Lyase</keyword>
<keyword evidence="6 12" id="KW-0443">Lipid metabolism</keyword>
<dbReference type="GO" id="GO:0004609">
    <property type="term" value="F:phosphatidylserine decarboxylase activity"/>
    <property type="evidence" value="ECO:0007669"/>
    <property type="project" value="UniProtKB-UniRule"/>
</dbReference>
<feature type="modified residue" description="Pyruvic acid (Ser); by autocatalysis" evidence="12">
    <location>
        <position position="506"/>
    </location>
</feature>
<evidence type="ECO:0000256" key="5">
    <source>
        <dbReference type="ARBA" id="ARBA00022989"/>
    </source>
</evidence>
<keyword evidence="7 12" id="KW-0472">Membrane</keyword>
<dbReference type="GO" id="GO:0016540">
    <property type="term" value="P:protein autoprocessing"/>
    <property type="evidence" value="ECO:0007669"/>
    <property type="project" value="UniProtKB-UniRule"/>
</dbReference>
<keyword evidence="8 12" id="KW-0594">Phospholipid biosynthesis</keyword>
<feature type="active site" description="Charge relay system; for autoendoproteolytic cleavage activity" evidence="12">
    <location>
        <position position="234"/>
    </location>
</feature>
<comment type="PTM">
    <text evidence="12">Is synthesized initially as an inactive proenzyme. Formation of the active enzyme involves a self-maturation process in which the active site pyruvoyl group is generated from an internal serine residue via an autocatalytic post-translational modification. Two non-identical subunits are generated from the proenzyme in this reaction, and the pyruvate is formed at the N-terminus of the alpha chain, which is derived from the carboxyl end of the proenzyme. The autoendoproteolytic cleavage occurs by a canonical serine protease mechanism, in which the side chain hydroxyl group of the serine supplies its oxygen atom to form the C-terminus of the beta chain, while the remainder of the serine residue undergoes an oxidative deamination to produce ammonia and the pyruvoyl prosthetic group on the alpha chain. During this reaction, the Ser that is part of the protease active site of the proenzyme becomes the pyruvoyl prosthetic group, which constitutes an essential element of the active site of the mature decarboxylase.</text>
</comment>
<keyword evidence="12" id="KW-0999">Mitochondrion inner membrane</keyword>
<comment type="subunit">
    <text evidence="12">Heterodimer of a large membrane-associated beta subunit and a small pyruvoyl-containing alpha subunit.</text>
</comment>
<dbReference type="InterPro" id="IPR033177">
    <property type="entry name" value="PSD-B"/>
</dbReference>
<feature type="topological domain" description="Mitochondrial intermembrane" evidence="12">
    <location>
        <begin position="115"/>
        <end position="558"/>
    </location>
</feature>
<feature type="site" description="Cleavage (non-hydrolytic); by autocatalysis" evidence="12">
    <location>
        <begin position="505"/>
        <end position="506"/>
    </location>
</feature>
<keyword evidence="12" id="KW-0865">Zymogen</keyword>
<accession>A0A1L9VV59</accession>
<keyword evidence="3 12" id="KW-0812">Transmembrane</keyword>
<evidence type="ECO:0000256" key="8">
    <source>
        <dbReference type="ARBA" id="ARBA00023209"/>
    </source>
</evidence>
<dbReference type="STRING" id="1160497.A0A1L9VV59"/>
<evidence type="ECO:0000256" key="2">
    <source>
        <dbReference type="ARBA" id="ARBA00022516"/>
    </source>
</evidence>
<evidence type="ECO:0000256" key="7">
    <source>
        <dbReference type="ARBA" id="ARBA00023136"/>
    </source>
</evidence>
<protein>
    <recommendedName>
        <fullName evidence="12">Phosphatidylserine decarboxylase proenzyme 1, mitochondrial</fullName>
        <ecNumber evidence="12">4.1.1.65</ecNumber>
    </recommendedName>
    <component>
        <recommendedName>
            <fullName evidence="12">Phosphatidylserine decarboxylase 1 beta chain</fullName>
        </recommendedName>
    </component>
    <component>
        <recommendedName>
            <fullName evidence="12">Phosphatidylserine decarboxylase 1 alpha chain</fullName>
        </recommendedName>
    </component>
</protein>
<feature type="active site" description="Schiff-base intermediate with substrate; via pyruvic acid; for decarboxylase activity" evidence="12">
    <location>
        <position position="506"/>
    </location>
</feature>
<feature type="chain" id="PRO_5023479330" description="Phosphatidylserine decarboxylase 1 beta chain" evidence="12">
    <location>
        <begin position="1"/>
        <end position="505"/>
    </location>
</feature>
<dbReference type="PANTHER" id="PTHR10067">
    <property type="entry name" value="PHOSPHATIDYLSERINE DECARBOXYLASE"/>
    <property type="match status" value="1"/>
</dbReference>
<evidence type="ECO:0000256" key="4">
    <source>
        <dbReference type="ARBA" id="ARBA00022793"/>
    </source>
</evidence>
<dbReference type="InterPro" id="IPR033661">
    <property type="entry name" value="PSD_type1_euk"/>
</dbReference>
<evidence type="ECO:0000256" key="10">
    <source>
        <dbReference type="ARBA" id="ARBA00023264"/>
    </source>
</evidence>
<keyword evidence="15" id="KW-1185">Reference proteome</keyword>
<dbReference type="Pfam" id="PF02666">
    <property type="entry name" value="PS_Dcarbxylase"/>
    <property type="match status" value="2"/>
</dbReference>
<proteinExistence type="inferred from homology"/>